<evidence type="ECO:0000313" key="3">
    <source>
        <dbReference type="Proteomes" id="UP000468668"/>
    </source>
</evidence>
<dbReference type="Gene3D" id="1.10.10.10">
    <property type="entry name" value="Winged helix-like DNA-binding domain superfamily/Winged helix DNA-binding domain"/>
    <property type="match status" value="1"/>
</dbReference>
<protein>
    <submittedName>
        <fullName evidence="2">AAA family ATPase</fullName>
    </submittedName>
</protein>
<proteinExistence type="predicted"/>
<dbReference type="InterPro" id="IPR038461">
    <property type="entry name" value="Schlafen_AlbA_2_dom_sf"/>
</dbReference>
<dbReference type="RefSeq" id="WP_158049299.1">
    <property type="nucleotide sequence ID" value="NZ_DBEZWX010000211.1"/>
</dbReference>
<dbReference type="Proteomes" id="UP000468668">
    <property type="component" value="Unassembled WGS sequence"/>
</dbReference>
<dbReference type="OrthoDB" id="3175437at2"/>
<gene>
    <name evidence="2" type="ORF">F8C90_04665</name>
</gene>
<reference evidence="2 3" key="1">
    <citation type="submission" date="2019-09" db="EMBL/GenBank/DDBJ databases">
        <title>Whole genome shotgun sequencing (WGS) of Ellagibacter isourolithinifaciens DSM 104140(T) and Adlercreutzia muris DSM 29508(T).</title>
        <authorList>
            <person name="Stoll D.A."/>
            <person name="Danylec N."/>
            <person name="Huch M."/>
        </authorList>
    </citation>
    <scope>NUCLEOTIDE SEQUENCE [LARGE SCALE GENOMIC DNA]</scope>
    <source>
        <strain evidence="2 3">DSM 104140</strain>
    </source>
</reference>
<accession>A0A6N6NSB7</accession>
<dbReference type="Gene3D" id="3.30.950.30">
    <property type="entry name" value="Schlafen, AAA domain"/>
    <property type="match status" value="1"/>
</dbReference>
<dbReference type="GeneID" id="98657699"/>
<dbReference type="InterPro" id="IPR036390">
    <property type="entry name" value="WH_DNA-bd_sf"/>
</dbReference>
<dbReference type="InterPro" id="IPR038475">
    <property type="entry name" value="RecG_C_sf"/>
</dbReference>
<dbReference type="PANTHER" id="PTHR30595">
    <property type="entry name" value="GLPR-RELATED TRANSCRIPTIONAL REPRESSOR"/>
    <property type="match status" value="1"/>
</dbReference>
<dbReference type="InterPro" id="IPR036388">
    <property type="entry name" value="WH-like_DNA-bd_sf"/>
</dbReference>
<dbReference type="InterPro" id="IPR007421">
    <property type="entry name" value="Schlafen_AlbA_2_dom"/>
</dbReference>
<dbReference type="Pfam" id="PF04326">
    <property type="entry name" value="SLFN_AlbA_2"/>
    <property type="match status" value="1"/>
</dbReference>
<evidence type="ECO:0000259" key="1">
    <source>
        <dbReference type="Pfam" id="PF04326"/>
    </source>
</evidence>
<dbReference type="Gene3D" id="3.30.565.60">
    <property type="match status" value="1"/>
</dbReference>
<dbReference type="AlphaFoldDB" id="A0A6N6NSB7"/>
<dbReference type="SUPFAM" id="SSF46785">
    <property type="entry name" value="Winged helix' DNA-binding domain"/>
    <property type="match status" value="1"/>
</dbReference>
<dbReference type="Pfam" id="PF13749">
    <property type="entry name" value="HATPase_c_4"/>
    <property type="match status" value="1"/>
</dbReference>
<dbReference type="PANTHER" id="PTHR30595:SF6">
    <property type="entry name" value="SCHLAFEN ALBA-2 DOMAIN-CONTAINING PROTEIN"/>
    <property type="match status" value="1"/>
</dbReference>
<dbReference type="EMBL" id="WAJR01000008">
    <property type="protein sequence ID" value="KAB1640880.1"/>
    <property type="molecule type" value="Genomic_DNA"/>
</dbReference>
<comment type="caution">
    <text evidence="2">The sequence shown here is derived from an EMBL/GenBank/DDBJ whole genome shotgun (WGS) entry which is preliminary data.</text>
</comment>
<organism evidence="2 3">
    <name type="scientific">Ellagibacter isourolithinifaciens</name>
    <dbReference type="NCBI Taxonomy" id="2137581"/>
    <lineage>
        <taxon>Bacteria</taxon>
        <taxon>Bacillati</taxon>
        <taxon>Actinomycetota</taxon>
        <taxon>Coriobacteriia</taxon>
        <taxon>Eggerthellales</taxon>
        <taxon>Eggerthellaceae</taxon>
        <taxon>Ellagibacter</taxon>
    </lineage>
</organism>
<evidence type="ECO:0000313" key="2">
    <source>
        <dbReference type="EMBL" id="KAB1640880.1"/>
    </source>
</evidence>
<name>A0A6N6NSB7_9ACTN</name>
<sequence length="435" mass="47987">MRREDQSTEFKETYVDDIKKTVVAFANTDGGTVFVGVDDSGRVVGVDDVDKTILRAQNALRDAIKPDVTMHVSCSAREVENKTIIAIEVQKGTSCPYYLADKGIRPAGVYVRQGPSSVPASEAAILQMIRETDGGSYESARSLEQSLSFSEAETAFAEAGLTFGEGKRRTLGLVTEDGVHTNLALLLSDQCPHAVKLAVFQGRKKSVFRDRCELSGSVLKQLDGAYEYINRFNRLRSEFKGLKRIDMPDYPEEAIREALLNAIVHRDYALSGPALISIFDDRIEFVTLGGLVKGVSADDIALGISIPRNKRLAEVFYRLKLIEAYGTGIPKIYECYDGTGKQPVIQTTPNAFKVTLPNLNYAAVDRPELNGLTGSEKRAYRLFESNPVVKRSDIEQSLGVSQTMAIRILSHLDDKGLIQREGAGRSTRYRRAETS</sequence>
<feature type="domain" description="Schlafen AlbA-2" evidence="1">
    <location>
        <begin position="4"/>
        <end position="120"/>
    </location>
</feature>
<keyword evidence="3" id="KW-1185">Reference proteome</keyword>